<dbReference type="OrthoDB" id="9829321at2759"/>
<dbReference type="InterPro" id="IPR058912">
    <property type="entry name" value="HTH_animal"/>
</dbReference>
<dbReference type="GO" id="GO:0030514">
    <property type="term" value="P:negative regulation of BMP signaling pathway"/>
    <property type="evidence" value="ECO:0007669"/>
    <property type="project" value="TreeGrafter"/>
</dbReference>
<dbReference type="PANTHER" id="PTHR46526">
    <property type="entry name" value="CHORDIN"/>
    <property type="match status" value="1"/>
</dbReference>
<evidence type="ECO:0000259" key="2">
    <source>
        <dbReference type="PROSITE" id="PS50184"/>
    </source>
</evidence>
<feature type="domain" description="VWFC" evidence="2">
    <location>
        <begin position="801"/>
        <end position="858"/>
    </location>
</feature>
<dbReference type="SMART" id="SM00754">
    <property type="entry name" value="CHRD"/>
    <property type="match status" value="2"/>
</dbReference>
<dbReference type="GO" id="GO:0005615">
    <property type="term" value="C:extracellular space"/>
    <property type="evidence" value="ECO:0007669"/>
    <property type="project" value="TreeGrafter"/>
</dbReference>
<dbReference type="Gene3D" id="6.20.200.20">
    <property type="match status" value="2"/>
</dbReference>
<evidence type="ECO:0000313" key="6">
    <source>
        <dbReference type="Proteomes" id="UP000440578"/>
    </source>
</evidence>
<keyword evidence="1" id="KW-0217">Developmental protein</keyword>
<feature type="domain" description="VWFC" evidence="2">
    <location>
        <begin position="978"/>
        <end position="1042"/>
    </location>
</feature>
<proteinExistence type="predicted"/>
<dbReference type="SMART" id="SM00214">
    <property type="entry name" value="VWC"/>
    <property type="match status" value="3"/>
</dbReference>
<protein>
    <submittedName>
        <fullName evidence="5">Dorsal-ventral patterning protein Sog</fullName>
    </submittedName>
</protein>
<dbReference type="PROSITE" id="PS50184">
    <property type="entry name" value="VWFC_2"/>
    <property type="match status" value="3"/>
</dbReference>
<feature type="domain" description="Reverse transcriptase" evidence="3">
    <location>
        <begin position="1"/>
        <end position="123"/>
    </location>
</feature>
<dbReference type="InterPro" id="IPR001007">
    <property type="entry name" value="VWF_dom"/>
</dbReference>
<dbReference type="PROSITE" id="PS01208">
    <property type="entry name" value="VWFC_1"/>
    <property type="match status" value="1"/>
</dbReference>
<dbReference type="PROSITE" id="PS50933">
    <property type="entry name" value="CHRD"/>
    <property type="match status" value="3"/>
</dbReference>
<dbReference type="Proteomes" id="UP000440578">
    <property type="component" value="Unassembled WGS sequence"/>
</dbReference>
<comment type="caution">
    <text evidence="5">The sequence shown here is derived from an EMBL/GenBank/DDBJ whole genome shotgun (WGS) entry which is preliminary data.</text>
</comment>
<evidence type="ECO:0000259" key="3">
    <source>
        <dbReference type="PROSITE" id="PS50878"/>
    </source>
</evidence>
<dbReference type="Pfam" id="PF26215">
    <property type="entry name" value="HTH_animal"/>
    <property type="match status" value="1"/>
</dbReference>
<sequence>MGKSYSPVVADLYMGHWEADLELLAANCGGRVHAFCRYADDYLVLFEGSDDILSTWVNQLNSKDSSINVTTDLEVNRQLPYLDICITRRDDKFCTKVYRKSCNTNQVPAFSSYTETRYLRAAIRSDCTRAIRYCSSMRDRQQELDFIRQKFHHHGYPRSFIDSAIQKTRTDLRLKARALPAPPSANSHPAPVRVSVPFAGPLFYQLKREASKIGIQLVSKPSVTIGSLLCSKAKHHLPKLQQSNVIYRIECSCQVDGDPMVYIGETDQFAVLMTGLSSYNSTGSPSSITNALATGRFRLARRQLTYSFYYERMPRRPDRIVFFDEKVRIVEELTTSATEYETESQKVCGVWKKVPRRYRRKLKGGQLHVGLAYGEPEEEGVEQLDLAVSGKILRYRGLQTEKFSALLAPPEDQPGASSGAGGTAIVSLASQTGSFHITLVTHGLWGPEETGDGPLVVQMSARNSGKMSMDRQIDANKVTEDETIIEAKTSLLPEEMRRLARAQLHLKVFSRTHPDRQLEGIIMPRIGCNVFSALLSGVKSNDKTPPATTASGLATLRLWNDGRLDYAIRLIDVRSTVLRISIETDLRRRAGGGARPAYEVDDVLPQYLNGWANGTLRRMVARDVEALLDEDLYINVGTEQYRSELRGRVTQLTVSEARQSDAPIMLTSRNSSSAGVAWMAVDDDCALHYKVQVADRTPGNRRIELVEFPGRKRRQRVLAEFGGSRAENRINNLPKTTMMRMEKGQTVVKVVPLNGDDEMSSEHAKVFVPKSCLPTRRIRLDNYHMDGDDGEENEIQRSYDCEYENQIYEEGTQWEASHESCKICSCTHGKVSCERILCPTLTCRNQHTPNGSCCPVCDGDEPEEAEVANDPTEGCLLANRFRAVGSIWHPYVPPFGFNKCVTCTCQLGSAPGDYQVSCSKPPCPDLDCPGREYMPSGACCRECRPVAKIEPRILASTYRGAMGDEGHEMSQEEILQAGGCRKGTMVYRNGDTWHPRIATIGLMPCITCRCRDGSKMCGRTRCPELNCRNTKEVPGQCCPVCVDHNKPTEKKATRRRRSQV</sequence>
<dbReference type="Pfam" id="PF00093">
    <property type="entry name" value="VWC"/>
    <property type="match status" value="3"/>
</dbReference>
<reference evidence="5 6" key="1">
    <citation type="submission" date="2019-07" db="EMBL/GenBank/DDBJ databases">
        <title>Draft genome assembly of a fouling barnacle, Amphibalanus amphitrite (Darwin, 1854): The first reference genome for Thecostraca.</title>
        <authorList>
            <person name="Kim W."/>
        </authorList>
    </citation>
    <scope>NUCLEOTIDE SEQUENCE [LARGE SCALE GENOMIC DNA]</scope>
    <source>
        <strain evidence="5">SNU_AA5</strain>
        <tissue evidence="5">Soma without cirri and trophi</tissue>
    </source>
</reference>
<dbReference type="Pfam" id="PF07452">
    <property type="entry name" value="CHRD"/>
    <property type="match status" value="2"/>
</dbReference>
<dbReference type="SUPFAM" id="SSF57603">
    <property type="entry name" value="FnI-like domain"/>
    <property type="match status" value="3"/>
</dbReference>
<dbReference type="EMBL" id="VIIS01001863">
    <property type="protein sequence ID" value="KAF0291624.1"/>
    <property type="molecule type" value="Genomic_DNA"/>
</dbReference>
<feature type="domain" description="CHRD" evidence="4">
    <location>
        <begin position="399"/>
        <end position="527"/>
    </location>
</feature>
<dbReference type="InterPro" id="IPR000477">
    <property type="entry name" value="RT_dom"/>
</dbReference>
<feature type="domain" description="CHRD" evidence="4">
    <location>
        <begin position="265"/>
        <end position="397"/>
    </location>
</feature>
<dbReference type="GO" id="GO:0009953">
    <property type="term" value="P:dorsal/ventral pattern formation"/>
    <property type="evidence" value="ECO:0007669"/>
    <property type="project" value="TreeGrafter"/>
</dbReference>
<dbReference type="AlphaFoldDB" id="A0A6A4VJD0"/>
<dbReference type="InterPro" id="IPR052278">
    <property type="entry name" value="Chordin-like_regulators"/>
</dbReference>
<dbReference type="PROSITE" id="PS50878">
    <property type="entry name" value="RT_POL"/>
    <property type="match status" value="1"/>
</dbReference>
<evidence type="ECO:0000313" key="5">
    <source>
        <dbReference type="EMBL" id="KAF0291624.1"/>
    </source>
</evidence>
<name>A0A6A4VJD0_AMPAM</name>
<accession>A0A6A4VJD0</accession>
<dbReference type="PANTHER" id="PTHR46526:SF1">
    <property type="entry name" value="CHORDIN"/>
    <property type="match status" value="1"/>
</dbReference>
<evidence type="ECO:0000259" key="4">
    <source>
        <dbReference type="PROSITE" id="PS50933"/>
    </source>
</evidence>
<keyword evidence="6" id="KW-1185">Reference proteome</keyword>
<evidence type="ECO:0000256" key="1">
    <source>
        <dbReference type="PROSITE-ProRule" id="PRU00230"/>
    </source>
</evidence>
<feature type="domain" description="CHRD" evidence="4">
    <location>
        <begin position="531"/>
        <end position="654"/>
    </location>
</feature>
<feature type="domain" description="VWFC" evidence="2">
    <location>
        <begin position="873"/>
        <end position="944"/>
    </location>
</feature>
<dbReference type="InterPro" id="IPR010895">
    <property type="entry name" value="CHRD"/>
</dbReference>
<dbReference type="GO" id="GO:0036122">
    <property type="term" value="F:BMP binding"/>
    <property type="evidence" value="ECO:0007669"/>
    <property type="project" value="TreeGrafter"/>
</dbReference>
<organism evidence="5 6">
    <name type="scientific">Amphibalanus amphitrite</name>
    <name type="common">Striped barnacle</name>
    <name type="synonym">Balanus amphitrite</name>
    <dbReference type="NCBI Taxonomy" id="1232801"/>
    <lineage>
        <taxon>Eukaryota</taxon>
        <taxon>Metazoa</taxon>
        <taxon>Ecdysozoa</taxon>
        <taxon>Arthropoda</taxon>
        <taxon>Crustacea</taxon>
        <taxon>Multicrustacea</taxon>
        <taxon>Cirripedia</taxon>
        <taxon>Thoracica</taxon>
        <taxon>Thoracicalcarea</taxon>
        <taxon>Balanomorpha</taxon>
        <taxon>Balanoidea</taxon>
        <taxon>Balanidae</taxon>
        <taxon>Amphibalaninae</taxon>
        <taxon>Amphibalanus</taxon>
    </lineage>
</organism>
<gene>
    <name evidence="5" type="primary">sog_4</name>
    <name evidence="5" type="ORF">FJT64_010271</name>
</gene>
<dbReference type="EMBL" id="VIIS01001863">
    <property type="protein sequence ID" value="KAF0291623.1"/>
    <property type="molecule type" value="Genomic_DNA"/>
</dbReference>